<feature type="compositionally biased region" description="Basic and acidic residues" evidence="1">
    <location>
        <begin position="154"/>
        <end position="165"/>
    </location>
</feature>
<evidence type="ECO:0000313" key="4">
    <source>
        <dbReference type="Proteomes" id="UP000053617"/>
    </source>
</evidence>
<name>A0A0D2JKX9_9EURO</name>
<gene>
    <name evidence="3" type="ORF">Z518_01196</name>
</gene>
<accession>A0A0D2JKX9</accession>
<evidence type="ECO:0000313" key="3">
    <source>
        <dbReference type="EMBL" id="KIX10115.1"/>
    </source>
</evidence>
<evidence type="ECO:0000259" key="2">
    <source>
        <dbReference type="Pfam" id="PF22980"/>
    </source>
</evidence>
<protein>
    <recommendedName>
        <fullName evidence="2">Myb-like DNA-binding domain-containing protein</fullName>
    </recommendedName>
</protein>
<dbReference type="Pfam" id="PF22980">
    <property type="entry name" value="Myb_DNA-bind_8"/>
    <property type="match status" value="1"/>
</dbReference>
<dbReference type="GeneID" id="25289267"/>
<dbReference type="EMBL" id="KN847475">
    <property type="protein sequence ID" value="KIX10115.1"/>
    <property type="molecule type" value="Genomic_DNA"/>
</dbReference>
<reference evidence="3 4" key="1">
    <citation type="submission" date="2015-01" db="EMBL/GenBank/DDBJ databases">
        <title>The Genome Sequence of Rhinocladiella mackenzie CBS 650.93.</title>
        <authorList>
            <consortium name="The Broad Institute Genomics Platform"/>
            <person name="Cuomo C."/>
            <person name="de Hoog S."/>
            <person name="Gorbushina A."/>
            <person name="Stielow B."/>
            <person name="Teixiera M."/>
            <person name="Abouelleil A."/>
            <person name="Chapman S.B."/>
            <person name="Priest M."/>
            <person name="Young S.K."/>
            <person name="Wortman J."/>
            <person name="Nusbaum C."/>
            <person name="Birren B."/>
        </authorList>
    </citation>
    <scope>NUCLEOTIDE SEQUENCE [LARGE SCALE GENOMIC DNA]</scope>
    <source>
        <strain evidence="3 4">CBS 650.93</strain>
    </source>
</reference>
<feature type="region of interest" description="Disordered" evidence="1">
    <location>
        <begin position="67"/>
        <end position="185"/>
    </location>
</feature>
<feature type="compositionally biased region" description="Low complexity" evidence="1">
    <location>
        <begin position="125"/>
        <end position="140"/>
    </location>
</feature>
<dbReference type="STRING" id="1442369.A0A0D2JKX9"/>
<sequence>MAPKEGNAKGAISTDAFLALCIKHGKEKLSVNFDTLAKEAGLSAGGAANKFRNIMNQFEKGGAAWANKDAKGDTATSPAKAKSTGGTKRKPAAKKATSDDGAVATNSADDDIAKHPEPAKKRPGGRTAEAKATTTTADGGAVKKRARKTAPKVKAGETEQQGKEEFNDEIDSDEGSNGGDGGDAE</sequence>
<feature type="compositionally biased region" description="Gly residues" evidence="1">
    <location>
        <begin position="176"/>
        <end position="185"/>
    </location>
</feature>
<dbReference type="OrthoDB" id="4151130at2759"/>
<dbReference type="RefSeq" id="XP_013277251.1">
    <property type="nucleotide sequence ID" value="XM_013421797.1"/>
</dbReference>
<evidence type="ECO:0000256" key="1">
    <source>
        <dbReference type="SAM" id="MobiDB-lite"/>
    </source>
</evidence>
<proteinExistence type="predicted"/>
<dbReference type="VEuPathDB" id="FungiDB:Z518_01196"/>
<dbReference type="Proteomes" id="UP000053617">
    <property type="component" value="Unassembled WGS sequence"/>
</dbReference>
<feature type="compositionally biased region" description="Basic residues" evidence="1">
    <location>
        <begin position="142"/>
        <end position="151"/>
    </location>
</feature>
<dbReference type="InterPro" id="IPR054505">
    <property type="entry name" value="Myb_DNA-bind_8"/>
</dbReference>
<organism evidence="3 4">
    <name type="scientific">Rhinocladiella mackenziei CBS 650.93</name>
    <dbReference type="NCBI Taxonomy" id="1442369"/>
    <lineage>
        <taxon>Eukaryota</taxon>
        <taxon>Fungi</taxon>
        <taxon>Dikarya</taxon>
        <taxon>Ascomycota</taxon>
        <taxon>Pezizomycotina</taxon>
        <taxon>Eurotiomycetes</taxon>
        <taxon>Chaetothyriomycetidae</taxon>
        <taxon>Chaetothyriales</taxon>
        <taxon>Herpotrichiellaceae</taxon>
        <taxon>Rhinocladiella</taxon>
    </lineage>
</organism>
<dbReference type="HOGENOM" id="CLU_090371_0_0_1"/>
<dbReference type="AlphaFoldDB" id="A0A0D2JKX9"/>
<keyword evidence="4" id="KW-1185">Reference proteome</keyword>
<feature type="domain" description="Myb-like DNA-binding" evidence="2">
    <location>
        <begin position="16"/>
        <end position="59"/>
    </location>
</feature>
<feature type="compositionally biased region" description="Basic and acidic residues" evidence="1">
    <location>
        <begin position="111"/>
        <end position="120"/>
    </location>
</feature>